<feature type="transmembrane region" description="Helical" evidence="1">
    <location>
        <begin position="271"/>
        <end position="292"/>
    </location>
</feature>
<sequence>MAILLNVCGLILMTQTAPDVTLQQFYQKYYQCHIDTNVQPNQKPWPSSQDISMFFPEPREWWPIFTVDQLNSPGYKRIIKQGIKPGILLPNEYFRFKTYWKIKNAVYAGTIPVALFESDHPYYFGAKATFSTAIGLRPLAALLKTGWDPNLNTLPAGTYIIQSQNNDTLPLPTREIQSNQHYFYHAQEKSEQGNGYQVIINPSADIDLNNIRYPHLGVSWNFNHILYTSTPIEIQTSLLGYLFIFGSIVVIPLDIILGSHYPDLLSTFGSSISWISLLLGGVLLLILVISIIRRIRKNGTN</sequence>
<evidence type="ECO:0000256" key="1">
    <source>
        <dbReference type="SAM" id="Phobius"/>
    </source>
</evidence>
<dbReference type="EMBL" id="JAUTBK010000002">
    <property type="protein sequence ID" value="MDQ1208084.1"/>
    <property type="molecule type" value="Genomic_DNA"/>
</dbReference>
<comment type="caution">
    <text evidence="2">The sequence shown here is derived from an EMBL/GenBank/DDBJ whole genome shotgun (WGS) entry which is preliminary data.</text>
</comment>
<feature type="transmembrane region" description="Helical" evidence="1">
    <location>
        <begin position="238"/>
        <end position="259"/>
    </location>
</feature>
<accession>A0ABU0UU66</accession>
<reference evidence="2 3" key="1">
    <citation type="submission" date="2023-07" db="EMBL/GenBank/DDBJ databases">
        <title>Functional and genomic diversity of the sorghum phyllosphere microbiome.</title>
        <authorList>
            <person name="Shade A."/>
        </authorList>
    </citation>
    <scope>NUCLEOTIDE SEQUENCE [LARGE SCALE GENOMIC DNA]</scope>
    <source>
        <strain evidence="2 3">SORGH_AS_0887</strain>
    </source>
</reference>
<organism evidence="2 3">
    <name type="scientific">Acinetobacter baylyi</name>
    <dbReference type="NCBI Taxonomy" id="202950"/>
    <lineage>
        <taxon>Bacteria</taxon>
        <taxon>Pseudomonadati</taxon>
        <taxon>Pseudomonadota</taxon>
        <taxon>Gammaproteobacteria</taxon>
        <taxon>Moraxellales</taxon>
        <taxon>Moraxellaceae</taxon>
        <taxon>Acinetobacter</taxon>
    </lineage>
</organism>
<proteinExistence type="predicted"/>
<keyword evidence="1" id="KW-0812">Transmembrane</keyword>
<gene>
    <name evidence="2" type="ORF">QE380_001007</name>
</gene>
<keyword evidence="1" id="KW-0472">Membrane</keyword>
<name>A0ABU0UU66_ACIBI</name>
<keyword evidence="1" id="KW-1133">Transmembrane helix</keyword>
<keyword evidence="3" id="KW-1185">Reference proteome</keyword>
<protein>
    <submittedName>
        <fullName evidence="2">Uncharacterized protein</fullName>
    </submittedName>
</protein>
<evidence type="ECO:0000313" key="2">
    <source>
        <dbReference type="EMBL" id="MDQ1208084.1"/>
    </source>
</evidence>
<dbReference type="RefSeq" id="WP_307002481.1">
    <property type="nucleotide sequence ID" value="NZ_JAUTBK010000002.1"/>
</dbReference>
<dbReference type="Proteomes" id="UP001233360">
    <property type="component" value="Unassembled WGS sequence"/>
</dbReference>
<evidence type="ECO:0000313" key="3">
    <source>
        <dbReference type="Proteomes" id="UP001233360"/>
    </source>
</evidence>